<accession>A0A8S4QH18</accession>
<evidence type="ECO:0000313" key="2">
    <source>
        <dbReference type="Proteomes" id="UP000838756"/>
    </source>
</evidence>
<comment type="caution">
    <text evidence="1">The sequence shown here is derived from an EMBL/GenBank/DDBJ whole genome shotgun (WGS) entry which is preliminary data.</text>
</comment>
<name>A0A8S4QH18_9NEOP</name>
<dbReference type="Proteomes" id="UP000838756">
    <property type="component" value="Unassembled WGS sequence"/>
</dbReference>
<evidence type="ECO:0000313" key="1">
    <source>
        <dbReference type="EMBL" id="CAH2208180.1"/>
    </source>
</evidence>
<sequence>MLRLPVQARIPTPRTPTIFGYSGLSTDPLFPDLITKRYSKNSPIHRPRGEPEPSYETYSDARVELCQNGCYASAFPR</sequence>
<gene>
    <name evidence="1" type="primary">jg6766</name>
    <name evidence="1" type="ORF">PAEG_LOCUS796</name>
</gene>
<reference evidence="1" key="1">
    <citation type="submission" date="2022-03" db="EMBL/GenBank/DDBJ databases">
        <authorList>
            <person name="Lindestad O."/>
        </authorList>
    </citation>
    <scope>NUCLEOTIDE SEQUENCE</scope>
</reference>
<proteinExistence type="predicted"/>
<keyword evidence="2" id="KW-1185">Reference proteome</keyword>
<dbReference type="EMBL" id="CAKXAJ010002562">
    <property type="protein sequence ID" value="CAH2208180.1"/>
    <property type="molecule type" value="Genomic_DNA"/>
</dbReference>
<protein>
    <submittedName>
        <fullName evidence="1">Jg6766 protein</fullName>
    </submittedName>
</protein>
<dbReference type="AlphaFoldDB" id="A0A8S4QH18"/>
<organism evidence="1 2">
    <name type="scientific">Pararge aegeria aegeria</name>
    <dbReference type="NCBI Taxonomy" id="348720"/>
    <lineage>
        <taxon>Eukaryota</taxon>
        <taxon>Metazoa</taxon>
        <taxon>Ecdysozoa</taxon>
        <taxon>Arthropoda</taxon>
        <taxon>Hexapoda</taxon>
        <taxon>Insecta</taxon>
        <taxon>Pterygota</taxon>
        <taxon>Neoptera</taxon>
        <taxon>Endopterygota</taxon>
        <taxon>Lepidoptera</taxon>
        <taxon>Glossata</taxon>
        <taxon>Ditrysia</taxon>
        <taxon>Papilionoidea</taxon>
        <taxon>Nymphalidae</taxon>
        <taxon>Satyrinae</taxon>
        <taxon>Satyrini</taxon>
        <taxon>Parargina</taxon>
        <taxon>Pararge</taxon>
    </lineage>
</organism>